<accession>A0A3M9MW44</accession>
<gene>
    <name evidence="2" type="ORF">EFB08_06705</name>
</gene>
<dbReference type="Pfam" id="PF18962">
    <property type="entry name" value="Por_Secre_tail"/>
    <property type="match status" value="1"/>
</dbReference>
<dbReference type="InterPro" id="IPR026444">
    <property type="entry name" value="Secre_tail"/>
</dbReference>
<sequence>MAVKAPEKVSFNASQPDFGVFFRTKPIPSPQQSASQNRFNAIKDSLHLLQKSISYVKGNGVTSLGTVKPPTVEQSFFGLPSPGIPNDDDLAVSNSGMVVSVMNGRIAIHDETGSILRSLTLSALVKSPTLTGFDPHVMYDPEQDRFLVVFLTGHVAEESQIHLVVSASADPVGTWHSYTLDGNPLNDDTWSDFPSLAVSKNEIFITANSFANGSTNNSGFRQSGIWQLNKQNVLAGLPLSVSDSRYFHSIRFKDELLFNITPVKSSSGVGTLPFYFLSNEAITASQSTKLLLLTLASPLPDQSAKLAIQECAEATAYTLPPNLRQKNSSLSLGRNDARVMQAYLHDDRIHFVMNALNTSEGNPRAGVYYGQISALSSPTPTVQSKMVPEERDAAFPTLAHIGLTEKDGAALLVYAHSSPIDFPGYSAVLVDAAGEFSSPLRVKEGEDYVAILGDYSGISRQYNKPGVVWAQGCVVVSTGLGGGGERQPHISKLVNPSILGSPPPTQNSASRLYPNPTADQFTITFNLSQPSPMTIALYTNQGSLVKVLLQEHVRAGESTLRFRTDVLANGTYLLSGTNANHEIIFQKRLVVTK</sequence>
<dbReference type="NCBIfam" id="TIGR04183">
    <property type="entry name" value="Por_Secre_tail"/>
    <property type="match status" value="1"/>
</dbReference>
<reference evidence="2 3" key="1">
    <citation type="submission" date="2018-11" db="EMBL/GenBank/DDBJ databases">
        <title>Rufibacter latericius sp. nov., isolated from water in Baiyang Lake.</title>
        <authorList>
            <person name="Yang Y."/>
        </authorList>
    </citation>
    <scope>NUCLEOTIDE SEQUENCE [LARGE SCALE GENOMIC DNA]</scope>
    <source>
        <strain evidence="2 3">R-22-1c-1</strain>
    </source>
</reference>
<evidence type="ECO:0000259" key="1">
    <source>
        <dbReference type="Pfam" id="PF18962"/>
    </source>
</evidence>
<name>A0A3M9MW44_9BACT</name>
<dbReference type="Proteomes" id="UP000272117">
    <property type="component" value="Unassembled WGS sequence"/>
</dbReference>
<comment type="caution">
    <text evidence="2">The sequence shown here is derived from an EMBL/GenBank/DDBJ whole genome shotgun (WGS) entry which is preliminary data.</text>
</comment>
<evidence type="ECO:0000313" key="2">
    <source>
        <dbReference type="EMBL" id="RNI29113.1"/>
    </source>
</evidence>
<feature type="domain" description="Secretion system C-terminal sorting" evidence="1">
    <location>
        <begin position="512"/>
        <end position="589"/>
    </location>
</feature>
<proteinExistence type="predicted"/>
<keyword evidence="3" id="KW-1185">Reference proteome</keyword>
<dbReference type="AlphaFoldDB" id="A0A3M9MW44"/>
<protein>
    <submittedName>
        <fullName evidence="2">T9SS C-terminal target domain-containing protein</fullName>
    </submittedName>
</protein>
<organism evidence="2 3">
    <name type="scientific">Rufibacter latericius</name>
    <dbReference type="NCBI Taxonomy" id="2487040"/>
    <lineage>
        <taxon>Bacteria</taxon>
        <taxon>Pseudomonadati</taxon>
        <taxon>Bacteroidota</taxon>
        <taxon>Cytophagia</taxon>
        <taxon>Cytophagales</taxon>
        <taxon>Hymenobacteraceae</taxon>
        <taxon>Rufibacter</taxon>
    </lineage>
</organism>
<evidence type="ECO:0000313" key="3">
    <source>
        <dbReference type="Proteomes" id="UP000272117"/>
    </source>
</evidence>
<dbReference type="EMBL" id="RJJD01000003">
    <property type="protein sequence ID" value="RNI29113.1"/>
    <property type="molecule type" value="Genomic_DNA"/>
</dbReference>